<feature type="domain" description="Alcohol dehydrogenase-like N-terminal" evidence="3">
    <location>
        <begin position="28"/>
        <end position="142"/>
    </location>
</feature>
<proteinExistence type="predicted"/>
<evidence type="ECO:0000259" key="3">
    <source>
        <dbReference type="Pfam" id="PF08240"/>
    </source>
</evidence>
<dbReference type="Gene3D" id="3.90.180.10">
    <property type="entry name" value="Medium-chain alcohol dehydrogenases, catalytic domain"/>
    <property type="match status" value="1"/>
</dbReference>
<dbReference type="Proteomes" id="UP001214441">
    <property type="component" value="Unassembled WGS sequence"/>
</dbReference>
<accession>A0ABT7A3J5</accession>
<reference evidence="4 5" key="1">
    <citation type="submission" date="2023-05" db="EMBL/GenBank/DDBJ databases">
        <title>Streptantibioticus silvisoli sp. nov., acidotolerant actinomycetes 1 from pine litter.</title>
        <authorList>
            <person name="Swiecimska M."/>
            <person name="Golinska P."/>
            <person name="Sangal V."/>
            <person name="Wachnowicz B."/>
            <person name="Goodfellow M."/>
        </authorList>
    </citation>
    <scope>NUCLEOTIDE SEQUENCE [LARGE SCALE GENOMIC DNA]</scope>
    <source>
        <strain evidence="4 5">DSM 42109</strain>
    </source>
</reference>
<dbReference type="EMBL" id="JANCPR020000033">
    <property type="protein sequence ID" value="MDJ1135884.1"/>
    <property type="molecule type" value="Genomic_DNA"/>
</dbReference>
<evidence type="ECO:0000313" key="5">
    <source>
        <dbReference type="Proteomes" id="UP001214441"/>
    </source>
</evidence>
<dbReference type="SUPFAM" id="SSF51735">
    <property type="entry name" value="NAD(P)-binding Rossmann-fold domains"/>
    <property type="match status" value="1"/>
</dbReference>
<keyword evidence="5" id="KW-1185">Reference proteome</keyword>
<dbReference type="InterPro" id="IPR011032">
    <property type="entry name" value="GroES-like_sf"/>
</dbReference>
<dbReference type="Pfam" id="PF00107">
    <property type="entry name" value="ADH_zinc_N"/>
    <property type="match status" value="1"/>
</dbReference>
<dbReference type="SUPFAM" id="SSF50129">
    <property type="entry name" value="GroES-like"/>
    <property type="match status" value="1"/>
</dbReference>
<feature type="domain" description="Alcohol dehydrogenase-like C-terminal" evidence="2">
    <location>
        <begin position="181"/>
        <end position="309"/>
    </location>
</feature>
<evidence type="ECO:0000259" key="2">
    <source>
        <dbReference type="Pfam" id="PF00107"/>
    </source>
</evidence>
<sequence length="363" mass="37378">MTAGGLMRAVVMRAGGLVVDEVPEPVPGPGQVLVETLACGICGSDLSALAHTEEFLRASRDSGSSAFVFDPDADVVLGHEFCARVVRPDPENGACAAGQIVVALPWALDGSGTLRTVGYSNAFPGGYGERMVLQSAALVPVPGHVPPRLAALTEPLAVGFGNVARSAIGPGGSAVVIGCGPVGLGAVAGLAERAVAPVVVSDPSAKRREAAVRLGAHRAVDPRREDPVEVWRTLAGAGQQLTVFNCAAVPGLLNELLYAVPRRTKIMQIGALMTDDTFRPVVGIYKDVVIEMCMVYPPEEYPRTLRRIAEGSVEADALITGEVGQDGLAAAVEALRDPGEHIKILVRPGAEAPGAEAPGGAPT</sequence>
<dbReference type="InterPro" id="IPR013154">
    <property type="entry name" value="ADH-like_N"/>
</dbReference>
<comment type="caution">
    <text evidence="4">The sequence shown here is derived from an EMBL/GenBank/DDBJ whole genome shotgun (WGS) entry which is preliminary data.</text>
</comment>
<dbReference type="Pfam" id="PF08240">
    <property type="entry name" value="ADH_N"/>
    <property type="match status" value="1"/>
</dbReference>
<dbReference type="PANTHER" id="PTHR43189:SF1">
    <property type="entry name" value="ZINC-TYPE ALCOHOL DEHYDROGENASE-LIKE PROTEIN C1198.01"/>
    <property type="match status" value="1"/>
</dbReference>
<dbReference type="InterPro" id="IPR036291">
    <property type="entry name" value="NAD(P)-bd_dom_sf"/>
</dbReference>
<organism evidence="4 5">
    <name type="scientific">Streptomyces iconiensis</name>
    <dbReference type="NCBI Taxonomy" id="1384038"/>
    <lineage>
        <taxon>Bacteria</taxon>
        <taxon>Bacillati</taxon>
        <taxon>Actinomycetota</taxon>
        <taxon>Actinomycetes</taxon>
        <taxon>Kitasatosporales</taxon>
        <taxon>Streptomycetaceae</taxon>
        <taxon>Streptomyces</taxon>
    </lineage>
</organism>
<protein>
    <submittedName>
        <fullName evidence="4">Zinc-binding dehydrogenase</fullName>
    </submittedName>
</protein>
<name>A0ABT7A3J5_9ACTN</name>
<dbReference type="Gene3D" id="3.40.50.720">
    <property type="entry name" value="NAD(P)-binding Rossmann-like Domain"/>
    <property type="match status" value="1"/>
</dbReference>
<dbReference type="RefSeq" id="WP_274044863.1">
    <property type="nucleotide sequence ID" value="NZ_JANCPR020000033.1"/>
</dbReference>
<evidence type="ECO:0000256" key="1">
    <source>
        <dbReference type="ARBA" id="ARBA00023002"/>
    </source>
</evidence>
<evidence type="ECO:0000313" key="4">
    <source>
        <dbReference type="EMBL" id="MDJ1135884.1"/>
    </source>
</evidence>
<keyword evidence="1" id="KW-0560">Oxidoreductase</keyword>
<dbReference type="InterPro" id="IPR013149">
    <property type="entry name" value="ADH-like_C"/>
</dbReference>
<dbReference type="PANTHER" id="PTHR43189">
    <property type="entry name" value="ZINC-TYPE ALCOHOL DEHYDROGENASE-LIKE PROTEIN C1198.01-RELATED"/>
    <property type="match status" value="1"/>
</dbReference>
<gene>
    <name evidence="4" type="ORF">NMN56_028850</name>
</gene>